<evidence type="ECO:0000256" key="1">
    <source>
        <dbReference type="ARBA" id="ARBA00022574"/>
    </source>
</evidence>
<dbReference type="InterPro" id="IPR015943">
    <property type="entry name" value="WD40/YVTN_repeat-like_dom_sf"/>
</dbReference>
<evidence type="ECO:0000256" key="2">
    <source>
        <dbReference type="ARBA" id="ARBA00022737"/>
    </source>
</evidence>
<dbReference type="InterPro" id="IPR001680">
    <property type="entry name" value="WD40_rpt"/>
</dbReference>
<evidence type="ECO:0000256" key="3">
    <source>
        <dbReference type="ARBA" id="ARBA00037984"/>
    </source>
</evidence>
<evidence type="ECO:0000313" key="6">
    <source>
        <dbReference type="Proteomes" id="UP000078542"/>
    </source>
</evidence>
<dbReference type="GO" id="GO:0005814">
    <property type="term" value="C:centriole"/>
    <property type="evidence" value="ECO:0007669"/>
    <property type="project" value="TreeGrafter"/>
</dbReference>
<dbReference type="PANTHER" id="PTHR44019:SF8">
    <property type="entry name" value="POC1 CENTRIOLAR PROTEIN HOMOLOG"/>
    <property type="match status" value="1"/>
</dbReference>
<dbReference type="SMART" id="SM00320">
    <property type="entry name" value="WD40"/>
    <property type="match status" value="7"/>
</dbReference>
<proteinExistence type="inferred from homology"/>
<gene>
    <name evidence="5" type="ORF">ALC62_11758</name>
</gene>
<keyword evidence="6" id="KW-1185">Reference proteome</keyword>
<dbReference type="PANTHER" id="PTHR44019">
    <property type="entry name" value="WD REPEAT-CONTAINING PROTEIN 55"/>
    <property type="match status" value="1"/>
</dbReference>
<feature type="repeat" description="WD" evidence="4">
    <location>
        <begin position="98"/>
        <end position="139"/>
    </location>
</feature>
<comment type="similarity">
    <text evidence="3">Belongs to the WD repeat POC1 family.</text>
</comment>
<feature type="repeat" description="WD" evidence="4">
    <location>
        <begin position="224"/>
        <end position="265"/>
    </location>
</feature>
<protein>
    <submittedName>
        <fullName evidence="5">POC1 centriolar protein like protein A</fullName>
    </submittedName>
</protein>
<dbReference type="GO" id="GO:0060271">
    <property type="term" value="P:cilium assembly"/>
    <property type="evidence" value="ECO:0007669"/>
    <property type="project" value="TreeGrafter"/>
</dbReference>
<dbReference type="PROSITE" id="PS50294">
    <property type="entry name" value="WD_REPEATS_REGION"/>
    <property type="match status" value="5"/>
</dbReference>
<feature type="repeat" description="WD" evidence="4">
    <location>
        <begin position="57"/>
        <end position="89"/>
    </location>
</feature>
<name>A0A195CB87_9HYME</name>
<dbReference type="Pfam" id="PF00400">
    <property type="entry name" value="WD40"/>
    <property type="match status" value="7"/>
</dbReference>
<dbReference type="SUPFAM" id="SSF50978">
    <property type="entry name" value="WD40 repeat-like"/>
    <property type="match status" value="1"/>
</dbReference>
<dbReference type="Gene3D" id="2.130.10.10">
    <property type="entry name" value="YVTN repeat-like/Quinoprotein amine dehydrogenase"/>
    <property type="match status" value="3"/>
</dbReference>
<dbReference type="PRINTS" id="PR00320">
    <property type="entry name" value="GPROTEINBRPT"/>
</dbReference>
<dbReference type="CDD" id="cd00200">
    <property type="entry name" value="WD40"/>
    <property type="match status" value="1"/>
</dbReference>
<dbReference type="InterPro" id="IPR050505">
    <property type="entry name" value="WDR55/POC1"/>
</dbReference>
<dbReference type="InterPro" id="IPR036322">
    <property type="entry name" value="WD40_repeat_dom_sf"/>
</dbReference>
<dbReference type="Proteomes" id="UP000078542">
    <property type="component" value="Unassembled WGS sequence"/>
</dbReference>
<sequence length="475" mass="54164">MEENVFKYPYLYRELEGHNNNITALSFHPIQTNKLVSSSLDRTLGLWRTDKPKGKRFEVYKADILDVCYSPDGGLIASASKDKCIKIWDSANNVNFTYKGHDSAVRSVQFNPEGDRFVSASNDKNIILWILHREKYFETFKGHTNWVRCAKFSQNGKLLASCSDDKTIKIWDITSGQCVKTFVDAKVPTRYVEFHPTDTVVGSANADGSIKLYDLRTDLFYHQSTVHIANVNMIKFHPNGNFMLTASDDFTTKVLDFPNGCPISTFKEHYAEVTSITFSNDGKFFASGGTDQRILIWKCNDLFVDDQSIEIPIQLMSSTTASTSLMSDIKQEFNGDETLNKDEHEDVFEKQDQKNDLLNESQKSLSDSNNSAELRFELEKLNLTDVESSQGDHAKNVLAFPQQSHSSKQSQTDSENQISFKTFSINQSIEMIDLIQIFNQIQLLHHNYDVLVQRLETLEELFKKNVRKAPSAFDH</sequence>
<dbReference type="InterPro" id="IPR020472">
    <property type="entry name" value="WD40_PAC1"/>
</dbReference>
<dbReference type="PROSITE" id="PS00678">
    <property type="entry name" value="WD_REPEATS_1"/>
    <property type="match status" value="1"/>
</dbReference>
<dbReference type="InterPro" id="IPR019775">
    <property type="entry name" value="WD40_repeat_CS"/>
</dbReference>
<dbReference type="EMBL" id="KQ978068">
    <property type="protein sequence ID" value="KYM97466.1"/>
    <property type="molecule type" value="Genomic_DNA"/>
</dbReference>
<feature type="repeat" description="WD" evidence="4">
    <location>
        <begin position="15"/>
        <end position="47"/>
    </location>
</feature>
<dbReference type="PROSITE" id="PS50082">
    <property type="entry name" value="WD_REPEATS_2"/>
    <property type="match status" value="6"/>
</dbReference>
<dbReference type="GO" id="GO:0036064">
    <property type="term" value="C:ciliary basal body"/>
    <property type="evidence" value="ECO:0007669"/>
    <property type="project" value="TreeGrafter"/>
</dbReference>
<feature type="repeat" description="WD" evidence="4">
    <location>
        <begin position="140"/>
        <end position="181"/>
    </location>
</feature>
<keyword evidence="2" id="KW-0677">Repeat</keyword>
<evidence type="ECO:0000256" key="4">
    <source>
        <dbReference type="PROSITE-ProRule" id="PRU00221"/>
    </source>
</evidence>
<reference evidence="5 6" key="1">
    <citation type="submission" date="2016-03" db="EMBL/GenBank/DDBJ databases">
        <title>Cyphomyrmex costatus WGS genome.</title>
        <authorList>
            <person name="Nygaard S."/>
            <person name="Hu H."/>
            <person name="Boomsma J."/>
            <person name="Zhang G."/>
        </authorList>
    </citation>
    <scope>NUCLEOTIDE SEQUENCE [LARGE SCALE GENOMIC DNA]</scope>
    <source>
        <strain evidence="5">MS0001</strain>
        <tissue evidence="5">Whole body</tissue>
    </source>
</reference>
<feature type="repeat" description="WD" evidence="4">
    <location>
        <begin position="266"/>
        <end position="298"/>
    </location>
</feature>
<evidence type="ECO:0000313" key="5">
    <source>
        <dbReference type="EMBL" id="KYM97466.1"/>
    </source>
</evidence>
<accession>A0A195CB87</accession>
<keyword evidence="1 4" id="KW-0853">WD repeat</keyword>
<organism evidence="5 6">
    <name type="scientific">Cyphomyrmex costatus</name>
    <dbReference type="NCBI Taxonomy" id="456900"/>
    <lineage>
        <taxon>Eukaryota</taxon>
        <taxon>Metazoa</taxon>
        <taxon>Ecdysozoa</taxon>
        <taxon>Arthropoda</taxon>
        <taxon>Hexapoda</taxon>
        <taxon>Insecta</taxon>
        <taxon>Pterygota</taxon>
        <taxon>Neoptera</taxon>
        <taxon>Endopterygota</taxon>
        <taxon>Hymenoptera</taxon>
        <taxon>Apocrita</taxon>
        <taxon>Aculeata</taxon>
        <taxon>Formicoidea</taxon>
        <taxon>Formicidae</taxon>
        <taxon>Myrmicinae</taxon>
        <taxon>Cyphomyrmex</taxon>
    </lineage>
</organism>
<dbReference type="STRING" id="456900.A0A195CB87"/>
<dbReference type="AlphaFoldDB" id="A0A195CB87"/>